<sequence length="280" mass="30132">MLPLLLLAAQASASLFQRDDPGYAGFNDPNAQGGSMLTVVNNTYPPGMGEPLNVIVSANSDPAVLKDSLYDGGFQNYMLSVHLSTQCLGAQFGAPQQANLDGHTNVSEIQTLRYNYGDPYIGSCRETFDGGQHLRYWKQNGTGAIFMAVSIEMELAKGHDIIRNGYNAGRDFLVGNITNLTEPLDGRNLTNTSTFTGSTMFRNYTYQTDVRYVNGLLRNSSDDINHYITVEDDGLPAIDGLVAVLTVSITDRPEGSMNAACRASVSVLLGAVALAVAVLM</sequence>
<dbReference type="GeneID" id="85491621"/>
<gene>
    <name evidence="1" type="ORF">CcaverHIS019_0104680</name>
</gene>
<keyword evidence="2" id="KW-1185">Reference proteome</keyword>
<dbReference type="Proteomes" id="UP001233271">
    <property type="component" value="Chromosome 1"/>
</dbReference>
<dbReference type="AlphaFoldDB" id="A0AA48I646"/>
<dbReference type="KEGG" id="ccac:CcaHIS019_0104680"/>
<evidence type="ECO:0000313" key="2">
    <source>
        <dbReference type="Proteomes" id="UP001233271"/>
    </source>
</evidence>
<name>A0AA48I646_9TREE</name>
<proteinExistence type="predicted"/>
<dbReference type="RefSeq" id="XP_060453016.1">
    <property type="nucleotide sequence ID" value="XM_060600655.1"/>
</dbReference>
<dbReference type="EMBL" id="AP028212">
    <property type="protein sequence ID" value="BEI87750.1"/>
    <property type="molecule type" value="Genomic_DNA"/>
</dbReference>
<protein>
    <submittedName>
        <fullName evidence="1">Uncharacterized protein</fullName>
    </submittedName>
</protein>
<evidence type="ECO:0000313" key="1">
    <source>
        <dbReference type="EMBL" id="BEI87750.1"/>
    </source>
</evidence>
<accession>A0AA48I646</accession>
<reference evidence="1" key="1">
    <citation type="journal article" date="2023" name="BMC Genomics">
        <title>Chromosome-level genome assemblies of Cutaneotrichosporon spp. (Trichosporonales, Basidiomycota) reveal imbalanced evolution between nucleotide sequences and chromosome synteny.</title>
        <authorList>
            <person name="Kobayashi Y."/>
            <person name="Kayamori A."/>
            <person name="Aoki K."/>
            <person name="Shiwa Y."/>
            <person name="Matsutani M."/>
            <person name="Fujita N."/>
            <person name="Sugita T."/>
            <person name="Iwasaki W."/>
            <person name="Tanaka N."/>
            <person name="Takashima M."/>
        </authorList>
    </citation>
    <scope>NUCLEOTIDE SEQUENCE</scope>
    <source>
        <strain evidence="1">HIS019</strain>
    </source>
</reference>
<organism evidence="1 2">
    <name type="scientific">Cutaneotrichosporon cavernicola</name>
    <dbReference type="NCBI Taxonomy" id="279322"/>
    <lineage>
        <taxon>Eukaryota</taxon>
        <taxon>Fungi</taxon>
        <taxon>Dikarya</taxon>
        <taxon>Basidiomycota</taxon>
        <taxon>Agaricomycotina</taxon>
        <taxon>Tremellomycetes</taxon>
        <taxon>Trichosporonales</taxon>
        <taxon>Trichosporonaceae</taxon>
        <taxon>Cutaneotrichosporon</taxon>
    </lineage>
</organism>